<dbReference type="InterPro" id="IPR046004">
    <property type="entry name" value="DUF5960"/>
</dbReference>
<dbReference type="EMBL" id="JAEDXU010000009">
    <property type="protein sequence ID" value="MBP1047644.1"/>
    <property type="molecule type" value="Genomic_DNA"/>
</dbReference>
<proteinExistence type="predicted"/>
<sequence length="99" mass="11695">MLEKVIRQQDAFIQDYRNVSNQPNESDEKIMERVLHHLNQTGQNTFTLSAAETNNGTPVEFPFERQLRTREYDGAVETEYTYTGKPFETDEHLDEQPEW</sequence>
<protein>
    <submittedName>
        <fullName evidence="1">Uncharacterized protein</fullName>
    </submittedName>
</protein>
<organism evidence="1 2">
    <name type="scientific">Enterococcus larvae</name>
    <dbReference type="NCBI Taxonomy" id="2794352"/>
    <lineage>
        <taxon>Bacteria</taxon>
        <taxon>Bacillati</taxon>
        <taxon>Bacillota</taxon>
        <taxon>Bacilli</taxon>
        <taxon>Lactobacillales</taxon>
        <taxon>Enterococcaceae</taxon>
        <taxon>Enterococcus</taxon>
    </lineage>
</organism>
<evidence type="ECO:0000313" key="1">
    <source>
        <dbReference type="EMBL" id="MBP1047644.1"/>
    </source>
</evidence>
<evidence type="ECO:0000313" key="2">
    <source>
        <dbReference type="Proteomes" id="UP000673375"/>
    </source>
</evidence>
<accession>A0ABS4CMA7</accession>
<reference evidence="1 2" key="1">
    <citation type="submission" date="2020-12" db="EMBL/GenBank/DDBJ databases">
        <title>Vagococcus allomyrinae sp. nov. and Enterococcus lavae sp. nov., isolated from the larvae of Allomyrina dichotoma.</title>
        <authorList>
            <person name="Lee S.D."/>
        </authorList>
    </citation>
    <scope>NUCLEOTIDE SEQUENCE [LARGE SCALE GENOMIC DNA]</scope>
    <source>
        <strain evidence="1 2">BWM-S5</strain>
    </source>
</reference>
<keyword evidence="2" id="KW-1185">Reference proteome</keyword>
<gene>
    <name evidence="1" type="ORF">I6N96_15255</name>
</gene>
<dbReference type="Proteomes" id="UP000673375">
    <property type="component" value="Unassembled WGS sequence"/>
</dbReference>
<name>A0ABS4CMA7_9ENTE</name>
<comment type="caution">
    <text evidence="1">The sequence shown here is derived from an EMBL/GenBank/DDBJ whole genome shotgun (WGS) entry which is preliminary data.</text>
</comment>
<dbReference type="RefSeq" id="WP_209558428.1">
    <property type="nucleotide sequence ID" value="NZ_JAEDXU010000009.1"/>
</dbReference>
<dbReference type="Pfam" id="PF19385">
    <property type="entry name" value="DUF5960"/>
    <property type="match status" value="1"/>
</dbReference>